<evidence type="ECO:0000256" key="1">
    <source>
        <dbReference type="SAM" id="MobiDB-lite"/>
    </source>
</evidence>
<dbReference type="Proteomes" id="UP000438429">
    <property type="component" value="Unassembled WGS sequence"/>
</dbReference>
<accession>A0A6A4S3V3</accession>
<feature type="region of interest" description="Disordered" evidence="1">
    <location>
        <begin position="1"/>
        <end position="26"/>
    </location>
</feature>
<proteinExistence type="predicted"/>
<reference evidence="2 3" key="1">
    <citation type="submission" date="2019-06" db="EMBL/GenBank/DDBJ databases">
        <title>Draft genomes of female and male turbot (Scophthalmus maximus).</title>
        <authorList>
            <person name="Xu H."/>
            <person name="Xu X.-W."/>
            <person name="Shao C."/>
            <person name="Chen S."/>
        </authorList>
    </citation>
    <scope>NUCLEOTIDE SEQUENCE [LARGE SCALE GENOMIC DNA]</scope>
    <source>
        <strain evidence="2">Ysfricsl-2016a</strain>
        <tissue evidence="2">Blood</tissue>
    </source>
</reference>
<evidence type="ECO:0000313" key="2">
    <source>
        <dbReference type="EMBL" id="KAF0029043.1"/>
    </source>
</evidence>
<name>A0A6A4S3V3_SCOMX</name>
<protein>
    <submittedName>
        <fullName evidence="2">Uncharacterized protein</fullName>
    </submittedName>
</protein>
<comment type="caution">
    <text evidence="2">The sequence shown here is derived from an EMBL/GenBank/DDBJ whole genome shotgun (WGS) entry which is preliminary data.</text>
</comment>
<sequence length="120" mass="13612">MNEKSRNDSPAPQVSDKSCPRVHSSDDKTVLLECPGRRKFILHISAVYESGCDVIIRKFPPDLAFFCIRSKGEDFSNTASHVHTFQKILSLKYDFELIKLQTYIADTAIGMNLVILLESY</sequence>
<gene>
    <name evidence="2" type="ORF">F2P81_018148</name>
</gene>
<dbReference type="EMBL" id="VEVO01000016">
    <property type="protein sequence ID" value="KAF0029043.1"/>
    <property type="molecule type" value="Genomic_DNA"/>
</dbReference>
<dbReference type="AlphaFoldDB" id="A0A6A4S3V3"/>
<evidence type="ECO:0000313" key="3">
    <source>
        <dbReference type="Proteomes" id="UP000438429"/>
    </source>
</evidence>
<organism evidence="2 3">
    <name type="scientific">Scophthalmus maximus</name>
    <name type="common">Turbot</name>
    <name type="synonym">Psetta maxima</name>
    <dbReference type="NCBI Taxonomy" id="52904"/>
    <lineage>
        <taxon>Eukaryota</taxon>
        <taxon>Metazoa</taxon>
        <taxon>Chordata</taxon>
        <taxon>Craniata</taxon>
        <taxon>Vertebrata</taxon>
        <taxon>Euteleostomi</taxon>
        <taxon>Actinopterygii</taxon>
        <taxon>Neopterygii</taxon>
        <taxon>Teleostei</taxon>
        <taxon>Neoteleostei</taxon>
        <taxon>Acanthomorphata</taxon>
        <taxon>Carangaria</taxon>
        <taxon>Pleuronectiformes</taxon>
        <taxon>Pleuronectoidei</taxon>
        <taxon>Scophthalmidae</taxon>
        <taxon>Scophthalmus</taxon>
    </lineage>
</organism>